<protein>
    <submittedName>
        <fullName evidence="1">Uncharacterized protein</fullName>
    </submittedName>
</protein>
<reference evidence="1 2" key="1">
    <citation type="submission" date="2015-02" db="EMBL/GenBank/DDBJ databases">
        <title>Nostoc linckia genome annotation.</title>
        <authorList>
            <person name="Zhou Z."/>
        </authorList>
    </citation>
    <scope>NUCLEOTIDE SEQUENCE [LARGE SCALE GENOMIC DNA]</scope>
    <source>
        <strain evidence="2">z8</strain>
    </source>
</reference>
<organism evidence="1 2">
    <name type="scientific">Nostoc linckia z8</name>
    <dbReference type="NCBI Taxonomy" id="1628746"/>
    <lineage>
        <taxon>Bacteria</taxon>
        <taxon>Bacillati</taxon>
        <taxon>Cyanobacteriota</taxon>
        <taxon>Cyanophyceae</taxon>
        <taxon>Nostocales</taxon>
        <taxon>Nostocaceae</taxon>
        <taxon>Nostoc</taxon>
    </lineage>
</organism>
<proteinExistence type="predicted"/>
<dbReference type="RefSeq" id="WP_099071483.1">
    <property type="nucleotide sequence ID" value="NZ_LAHD01000112.1"/>
</dbReference>
<dbReference type="Proteomes" id="UP000222310">
    <property type="component" value="Unassembled WGS sequence"/>
</dbReference>
<dbReference type="EMBL" id="LAHD01000112">
    <property type="protein sequence ID" value="PHJ97559.1"/>
    <property type="molecule type" value="Genomic_DNA"/>
</dbReference>
<gene>
    <name evidence="1" type="ORF">VF08_28385</name>
</gene>
<dbReference type="GeneID" id="57098526"/>
<dbReference type="AlphaFoldDB" id="A0A9Q6EIJ1"/>
<evidence type="ECO:0000313" key="1">
    <source>
        <dbReference type="EMBL" id="PHJ97559.1"/>
    </source>
</evidence>
<comment type="caution">
    <text evidence="1">The sequence shown here is derived from an EMBL/GenBank/DDBJ whole genome shotgun (WGS) entry which is preliminary data.</text>
</comment>
<name>A0A9Q6EIJ1_NOSLI</name>
<sequence>MKPIIKKPEFRALKKSVVPQPVTEVPLVPEQLPPVEPAVADVPIEQQPLPEAETSTTEYPAYQASAQNYPVLQSVGNTGWQVSDIWRDLRVDGFCD</sequence>
<accession>A0A9Q6EIJ1</accession>
<evidence type="ECO:0000313" key="2">
    <source>
        <dbReference type="Proteomes" id="UP000222310"/>
    </source>
</evidence>